<proteinExistence type="predicted"/>
<dbReference type="GO" id="GO:0003677">
    <property type="term" value="F:DNA binding"/>
    <property type="evidence" value="ECO:0007669"/>
    <property type="project" value="InterPro"/>
</dbReference>
<keyword evidence="2" id="KW-0804">Transcription</keyword>
<name>A0A6C0BFD9_9ZZZZ</name>
<dbReference type="SUPFAM" id="SSF63562">
    <property type="entry name" value="RPB6/omega subunit-like"/>
    <property type="match status" value="1"/>
</dbReference>
<dbReference type="AlphaFoldDB" id="A0A6C0BFD9"/>
<keyword evidence="1" id="KW-0240">DNA-directed RNA polymerase</keyword>
<dbReference type="GO" id="GO:0006360">
    <property type="term" value="P:transcription by RNA polymerase I"/>
    <property type="evidence" value="ECO:0007669"/>
    <property type="project" value="TreeGrafter"/>
</dbReference>
<dbReference type="GO" id="GO:0003899">
    <property type="term" value="F:DNA-directed RNA polymerase activity"/>
    <property type="evidence" value="ECO:0007669"/>
    <property type="project" value="InterPro"/>
</dbReference>
<dbReference type="InterPro" id="IPR036161">
    <property type="entry name" value="RPB6/omega-like_sf"/>
</dbReference>
<dbReference type="InterPro" id="IPR006111">
    <property type="entry name" value="Rpo6/Rpb6"/>
</dbReference>
<evidence type="ECO:0000256" key="1">
    <source>
        <dbReference type="ARBA" id="ARBA00022478"/>
    </source>
</evidence>
<organism evidence="3">
    <name type="scientific">viral metagenome</name>
    <dbReference type="NCBI Taxonomy" id="1070528"/>
    <lineage>
        <taxon>unclassified sequences</taxon>
        <taxon>metagenomes</taxon>
        <taxon>organismal metagenomes</taxon>
    </lineage>
</organism>
<dbReference type="GO" id="GO:0000428">
    <property type="term" value="C:DNA-directed RNA polymerase complex"/>
    <property type="evidence" value="ECO:0007669"/>
    <property type="project" value="UniProtKB-KW"/>
</dbReference>
<reference evidence="3" key="1">
    <citation type="journal article" date="2020" name="Nature">
        <title>Giant virus diversity and host interactions through global metagenomics.</title>
        <authorList>
            <person name="Schulz F."/>
            <person name="Roux S."/>
            <person name="Paez-Espino D."/>
            <person name="Jungbluth S."/>
            <person name="Walsh D.A."/>
            <person name="Denef V.J."/>
            <person name="McMahon K.D."/>
            <person name="Konstantinidis K.T."/>
            <person name="Eloe-Fadrosh E.A."/>
            <person name="Kyrpides N.C."/>
            <person name="Woyke T."/>
        </authorList>
    </citation>
    <scope>NUCLEOTIDE SEQUENCE</scope>
    <source>
        <strain evidence="3">GVMAG-M-3300013004-44</strain>
    </source>
</reference>
<dbReference type="GO" id="GO:0042797">
    <property type="term" value="P:tRNA transcription by RNA polymerase III"/>
    <property type="evidence" value="ECO:0007669"/>
    <property type="project" value="TreeGrafter"/>
</dbReference>
<dbReference type="PANTHER" id="PTHR47227:SF5">
    <property type="entry name" value="DNA-DIRECTED RNA POLYMERASES I, II, AND III SUBUNIT RPABC2"/>
    <property type="match status" value="1"/>
</dbReference>
<dbReference type="PIRSF" id="PIRSF000778">
    <property type="entry name" value="RpoK/RPB6"/>
    <property type="match status" value="1"/>
</dbReference>
<evidence type="ECO:0000313" key="3">
    <source>
        <dbReference type="EMBL" id="QHS91017.1"/>
    </source>
</evidence>
<dbReference type="PANTHER" id="PTHR47227">
    <property type="entry name" value="DNA-DIRECTED RNA POLYMERASE SUBUNIT K"/>
    <property type="match status" value="1"/>
</dbReference>
<sequence length="150" mass="17458">MDAEDEFDDGEYDDDTYEDVIVAEEEVTPDSKPELKRLYQQHPECNLDYMEQVIPKIPLQVLPPGGERADANHRTYPFLTNFERTKIIGLRANQISRGSVPFVSVPKHITDVRDIARLELEQKRLPYLIKRPLPNGTFEYWRLCDLLILA</sequence>
<protein>
    <submittedName>
        <fullName evidence="3">Uncharacterized protein</fullName>
    </submittedName>
</protein>
<dbReference type="GO" id="GO:0006366">
    <property type="term" value="P:transcription by RNA polymerase II"/>
    <property type="evidence" value="ECO:0007669"/>
    <property type="project" value="TreeGrafter"/>
</dbReference>
<evidence type="ECO:0000256" key="2">
    <source>
        <dbReference type="ARBA" id="ARBA00023163"/>
    </source>
</evidence>
<dbReference type="EMBL" id="MN739154">
    <property type="protein sequence ID" value="QHS91017.1"/>
    <property type="molecule type" value="Genomic_DNA"/>
</dbReference>
<dbReference type="Gene3D" id="3.90.940.10">
    <property type="match status" value="1"/>
</dbReference>
<accession>A0A6C0BFD9</accession>